<dbReference type="PATRIC" id="fig|1318628.3.peg.489"/>
<dbReference type="AlphaFoldDB" id="R8B4K7"/>
<reference evidence="1 2" key="1">
    <citation type="journal article" date="2013" name="Genome Announc.">
        <title>Draft Genome Sequence of the Moderately Halophilic Bacterium Marinobacter lipolyticus Strain SM19.</title>
        <authorList>
            <person name="Papke R.T."/>
            <person name="de la Haba R.R."/>
            <person name="Infante-Dominguez C."/>
            <person name="Perez D."/>
            <person name="Sanchez-Porro C."/>
            <person name="Lapierre P."/>
            <person name="Ventosa A."/>
        </authorList>
    </citation>
    <scope>NUCLEOTIDE SEQUENCE [LARGE SCALE GENOMIC DNA]</scope>
    <source>
        <strain evidence="1 2">SM19</strain>
    </source>
</reference>
<gene>
    <name evidence="1" type="ORF">MARLIPOL_02445</name>
</gene>
<proteinExistence type="predicted"/>
<sequence>MNKTLNGHYEDIDQAKNTEEDLLATGLPRESIYLDRENQVIRVMIPAEEEREIREIFDRHRVTY</sequence>
<protein>
    <submittedName>
        <fullName evidence="1">Uncharacterized protein</fullName>
    </submittedName>
</protein>
<dbReference type="RefSeq" id="WP_012136488.1">
    <property type="nucleotide sequence ID" value="NZ_KE007306.1"/>
</dbReference>
<dbReference type="EMBL" id="ASAD01000006">
    <property type="protein sequence ID" value="EON93528.1"/>
    <property type="molecule type" value="Genomic_DNA"/>
</dbReference>
<organism evidence="1 2">
    <name type="scientific">Marinobacter lipolyticus SM19</name>
    <dbReference type="NCBI Taxonomy" id="1318628"/>
    <lineage>
        <taxon>Bacteria</taxon>
        <taxon>Pseudomonadati</taxon>
        <taxon>Pseudomonadota</taxon>
        <taxon>Gammaproteobacteria</taxon>
        <taxon>Pseudomonadales</taxon>
        <taxon>Marinobacteraceae</taxon>
        <taxon>Marinobacter</taxon>
    </lineage>
</organism>
<evidence type="ECO:0000313" key="2">
    <source>
        <dbReference type="Proteomes" id="UP000016540"/>
    </source>
</evidence>
<name>R8B4K7_9GAMM</name>
<keyword evidence="2" id="KW-1185">Reference proteome</keyword>
<evidence type="ECO:0000313" key="1">
    <source>
        <dbReference type="EMBL" id="EON93528.1"/>
    </source>
</evidence>
<dbReference type="Proteomes" id="UP000016540">
    <property type="component" value="Unassembled WGS sequence"/>
</dbReference>
<accession>R8B4K7</accession>
<dbReference type="OrthoDB" id="7871407at2"/>
<comment type="caution">
    <text evidence="1">The sequence shown here is derived from an EMBL/GenBank/DDBJ whole genome shotgun (WGS) entry which is preliminary data.</text>
</comment>
<dbReference type="HOGENOM" id="CLU_202302_0_0_6"/>